<dbReference type="EMBL" id="CP001802">
    <property type="protein sequence ID" value="ACY19656.1"/>
    <property type="molecule type" value="Genomic_DNA"/>
</dbReference>
<name>D0LCD2_GORB4</name>
<evidence type="ECO:0000313" key="2">
    <source>
        <dbReference type="Proteomes" id="UP000001219"/>
    </source>
</evidence>
<organism evidence="1 2">
    <name type="scientific">Gordonia bronchialis (strain ATCC 25592 / DSM 43247 / BCRC 13721 / JCM 3198 / KCTC 3076 / NBRC 16047 / NCTC 10667)</name>
    <name type="common">Rhodococcus bronchialis</name>
    <dbReference type="NCBI Taxonomy" id="526226"/>
    <lineage>
        <taxon>Bacteria</taxon>
        <taxon>Bacillati</taxon>
        <taxon>Actinomycetota</taxon>
        <taxon>Actinomycetes</taxon>
        <taxon>Mycobacteriales</taxon>
        <taxon>Gordoniaceae</taxon>
        <taxon>Gordonia</taxon>
    </lineage>
</organism>
<protein>
    <submittedName>
        <fullName evidence="1">Uncharacterized protein</fullName>
    </submittedName>
</protein>
<reference evidence="1 2" key="2">
    <citation type="journal article" date="2010" name="Stand. Genomic Sci.">
        <title>Complete genome sequence of Gordonia bronchialis type strain (3410).</title>
        <authorList>
            <person name="Ivanova N."/>
            <person name="Sikorski J."/>
            <person name="Jando M."/>
            <person name="Lapidus A."/>
            <person name="Nolan M."/>
            <person name="Lucas S."/>
            <person name="Del Rio T.G."/>
            <person name="Tice H."/>
            <person name="Copeland A."/>
            <person name="Cheng J.F."/>
            <person name="Chen F."/>
            <person name="Bruce D."/>
            <person name="Goodwin L."/>
            <person name="Pitluck S."/>
            <person name="Mavromatis K."/>
            <person name="Ovchinnikova G."/>
            <person name="Pati A."/>
            <person name="Chen A."/>
            <person name="Palaniappan K."/>
            <person name="Land M."/>
            <person name="Hauser L."/>
            <person name="Chang Y.J."/>
            <person name="Jeffries C.D."/>
            <person name="Chain P."/>
            <person name="Saunders E."/>
            <person name="Han C."/>
            <person name="Detter J.C."/>
            <person name="Brettin T."/>
            <person name="Rohde M."/>
            <person name="Goker M."/>
            <person name="Bristow J."/>
            <person name="Eisen J.A."/>
            <person name="Markowitz V."/>
            <person name="Hugenholtz P."/>
            <person name="Klenk H.P."/>
            <person name="Kyrpides N.C."/>
        </authorList>
    </citation>
    <scope>NUCLEOTIDE SEQUENCE [LARGE SCALE GENOMIC DNA]</scope>
    <source>
        <strain evidence="2">ATCC 25592 / DSM 43247 / BCRC 13721 / JCM 3198 / KCTC 3076 / NBRC 16047 / NCTC 10667</strain>
    </source>
</reference>
<accession>D0LCD2</accession>
<dbReference type="AlphaFoldDB" id="D0LCD2"/>
<proteinExistence type="predicted"/>
<dbReference type="Proteomes" id="UP000001219">
    <property type="component" value="Chromosome"/>
</dbReference>
<reference evidence="2" key="1">
    <citation type="submission" date="2009-10" db="EMBL/GenBank/DDBJ databases">
        <title>The complete chromosome of Gordonia bronchialis DSM 43247.</title>
        <authorList>
            <consortium name="US DOE Joint Genome Institute (JGI-PGF)"/>
            <person name="Lucas S."/>
            <person name="Copeland A."/>
            <person name="Lapidus A."/>
            <person name="Glavina del Rio T."/>
            <person name="Dalin E."/>
            <person name="Tice H."/>
            <person name="Bruce D."/>
            <person name="Goodwin L."/>
            <person name="Pitluck S."/>
            <person name="Kyrpides N."/>
            <person name="Mavromatis K."/>
            <person name="Ivanova N."/>
            <person name="Ovchinnikova G."/>
            <person name="Saunders E."/>
            <person name="Brettin T."/>
            <person name="Detter J.C."/>
            <person name="Han C."/>
            <person name="Larimer F."/>
            <person name="Land M."/>
            <person name="Hauser L."/>
            <person name="Markowitz V."/>
            <person name="Cheng J.-F."/>
            <person name="Hugenholtz P."/>
            <person name="Woyke T."/>
            <person name="Wu D."/>
            <person name="Jando M."/>
            <person name="Schneider S."/>
            <person name="Goeker M."/>
            <person name="Klenk H.-P."/>
            <person name="Eisen J.A."/>
        </authorList>
    </citation>
    <scope>NUCLEOTIDE SEQUENCE [LARGE SCALE GENOMIC DNA]</scope>
    <source>
        <strain evidence="2">ATCC 25592 / DSM 43247 / BCRC 13721 / JCM 3198 / KCTC 3076 / NBRC 16047 / NCTC 10667</strain>
    </source>
</reference>
<gene>
    <name evidence="1" type="ordered locus">Gbro_0314</name>
</gene>
<evidence type="ECO:0000313" key="1">
    <source>
        <dbReference type="EMBL" id="ACY19656.1"/>
    </source>
</evidence>
<keyword evidence="2" id="KW-1185">Reference proteome</keyword>
<sequence>MIGAVALATSAIGTAALGTGEAHATTPVIGKSCSYAEKSNLRYTASGTPTVCANVGNRYARVRSGRVDPKVRVPGSHCTGGYPVARTPQGKAVLCADGRWVSQG</sequence>
<dbReference type="HOGENOM" id="CLU_2246153_0_0_11"/>
<dbReference type="KEGG" id="gbr:Gbro_0314"/>
<dbReference type="eggNOG" id="ENOG5031W2F">
    <property type="taxonomic scope" value="Bacteria"/>
</dbReference>